<proteinExistence type="predicted"/>
<dbReference type="GO" id="GO:0016788">
    <property type="term" value="F:hydrolase activity, acting on ester bonds"/>
    <property type="evidence" value="ECO:0007669"/>
    <property type="project" value="UniProtKB-ARBA"/>
</dbReference>
<protein>
    <recommendedName>
        <fullName evidence="3">Sialate O-acetylesterase domain-containing protein</fullName>
    </recommendedName>
</protein>
<dbReference type="EMBL" id="CP036272">
    <property type="protein sequence ID" value="QDT62524.1"/>
    <property type="molecule type" value="Genomic_DNA"/>
</dbReference>
<dbReference type="SUPFAM" id="SSF52266">
    <property type="entry name" value="SGNH hydrolase"/>
    <property type="match status" value="1"/>
</dbReference>
<gene>
    <name evidence="1" type="ORF">SV7mr_50720</name>
</gene>
<evidence type="ECO:0008006" key="3">
    <source>
        <dbReference type="Google" id="ProtNLM"/>
    </source>
</evidence>
<dbReference type="AlphaFoldDB" id="A0A517T2B2"/>
<evidence type="ECO:0000313" key="1">
    <source>
        <dbReference type="EMBL" id="QDT62524.1"/>
    </source>
</evidence>
<dbReference type="Gene3D" id="3.40.50.1110">
    <property type="entry name" value="SGNH hydrolase"/>
    <property type="match status" value="1"/>
</dbReference>
<organism evidence="1 2">
    <name type="scientific">Stieleria bergensis</name>
    <dbReference type="NCBI Taxonomy" id="2528025"/>
    <lineage>
        <taxon>Bacteria</taxon>
        <taxon>Pseudomonadati</taxon>
        <taxon>Planctomycetota</taxon>
        <taxon>Planctomycetia</taxon>
        <taxon>Pirellulales</taxon>
        <taxon>Pirellulaceae</taxon>
        <taxon>Stieleria</taxon>
    </lineage>
</organism>
<accession>A0A517T2B2</accession>
<dbReference type="Proteomes" id="UP000315003">
    <property type="component" value="Chromosome"/>
</dbReference>
<evidence type="ECO:0000313" key="2">
    <source>
        <dbReference type="Proteomes" id="UP000315003"/>
    </source>
</evidence>
<dbReference type="InterPro" id="IPR036514">
    <property type="entry name" value="SGNH_hydro_sf"/>
</dbReference>
<keyword evidence="2" id="KW-1185">Reference proteome</keyword>
<sequence>MPGKYSSASVIDRNAAAAKVMAEHQVEVNDLFAAISPRLAELQNPNDCHFNGEGNTFLGQTVAAFLEPRLGKRFDLSARVSDINPDAK</sequence>
<reference evidence="1 2" key="1">
    <citation type="submission" date="2019-02" db="EMBL/GenBank/DDBJ databases">
        <title>Deep-cultivation of Planctomycetes and their phenomic and genomic characterization uncovers novel biology.</title>
        <authorList>
            <person name="Wiegand S."/>
            <person name="Jogler M."/>
            <person name="Boedeker C."/>
            <person name="Pinto D."/>
            <person name="Vollmers J."/>
            <person name="Rivas-Marin E."/>
            <person name="Kohn T."/>
            <person name="Peeters S.H."/>
            <person name="Heuer A."/>
            <person name="Rast P."/>
            <person name="Oberbeckmann S."/>
            <person name="Bunk B."/>
            <person name="Jeske O."/>
            <person name="Meyerdierks A."/>
            <person name="Storesund J.E."/>
            <person name="Kallscheuer N."/>
            <person name="Luecker S."/>
            <person name="Lage O.M."/>
            <person name="Pohl T."/>
            <person name="Merkel B.J."/>
            <person name="Hornburger P."/>
            <person name="Mueller R.-W."/>
            <person name="Bruemmer F."/>
            <person name="Labrenz M."/>
            <person name="Spormann A.M."/>
            <person name="Op den Camp H."/>
            <person name="Overmann J."/>
            <person name="Amann R."/>
            <person name="Jetten M.S.M."/>
            <person name="Mascher T."/>
            <person name="Medema M.H."/>
            <person name="Devos D.P."/>
            <person name="Kaster A.-K."/>
            <person name="Ovreas L."/>
            <person name="Rohde M."/>
            <person name="Galperin M.Y."/>
            <person name="Jogler C."/>
        </authorList>
    </citation>
    <scope>NUCLEOTIDE SEQUENCE [LARGE SCALE GENOMIC DNA]</scope>
    <source>
        <strain evidence="1 2">SV_7m_r</strain>
    </source>
</reference>
<name>A0A517T2B2_9BACT</name>